<feature type="domain" description="RING-type" evidence="16">
    <location>
        <begin position="125"/>
        <end position="167"/>
    </location>
</feature>
<evidence type="ECO:0000256" key="14">
    <source>
        <dbReference type="PROSITE-ProRule" id="PRU00175"/>
    </source>
</evidence>
<keyword evidence="9" id="KW-0833">Ubl conjugation pathway</keyword>
<comment type="catalytic activity">
    <reaction evidence="1">
        <text>S-ubiquitinyl-[E2 ubiquitin-conjugating enzyme]-L-cysteine + [acceptor protein]-L-lysine = [E2 ubiquitin-conjugating enzyme]-L-cysteine + N(6)-ubiquitinyl-[acceptor protein]-L-lysine.</text>
        <dbReference type="EC" id="2.3.2.27"/>
    </reaction>
</comment>
<keyword evidence="8 14" id="KW-0863">Zinc-finger</keyword>
<dbReference type="GO" id="GO:0061630">
    <property type="term" value="F:ubiquitin protein ligase activity"/>
    <property type="evidence" value="ECO:0007669"/>
    <property type="project" value="UniProtKB-EC"/>
</dbReference>
<evidence type="ECO:0000313" key="18">
    <source>
        <dbReference type="Proteomes" id="UP001177140"/>
    </source>
</evidence>
<evidence type="ECO:0000259" key="16">
    <source>
        <dbReference type="PROSITE" id="PS50089"/>
    </source>
</evidence>
<evidence type="ECO:0000256" key="10">
    <source>
        <dbReference type="ARBA" id="ARBA00022833"/>
    </source>
</evidence>
<proteinExistence type="inferred from homology"/>
<dbReference type="EMBL" id="JAJJMA010097808">
    <property type="protein sequence ID" value="MCL7030119.1"/>
    <property type="molecule type" value="Genomic_DNA"/>
</dbReference>
<evidence type="ECO:0000256" key="8">
    <source>
        <dbReference type="ARBA" id="ARBA00022771"/>
    </source>
</evidence>
<comment type="pathway">
    <text evidence="3">Protein modification; protein ubiquitination.</text>
</comment>
<evidence type="ECO:0000256" key="4">
    <source>
        <dbReference type="ARBA" id="ARBA00012483"/>
    </source>
</evidence>
<keyword evidence="11 15" id="KW-1133">Transmembrane helix</keyword>
<evidence type="ECO:0000256" key="13">
    <source>
        <dbReference type="ARBA" id="ARBA00024209"/>
    </source>
</evidence>
<keyword evidence="7" id="KW-0479">Metal-binding</keyword>
<evidence type="ECO:0000256" key="12">
    <source>
        <dbReference type="ARBA" id="ARBA00023136"/>
    </source>
</evidence>
<feature type="transmembrane region" description="Helical" evidence="15">
    <location>
        <begin position="40"/>
        <end position="57"/>
    </location>
</feature>
<evidence type="ECO:0000256" key="2">
    <source>
        <dbReference type="ARBA" id="ARBA00004167"/>
    </source>
</evidence>
<evidence type="ECO:0000256" key="15">
    <source>
        <dbReference type="SAM" id="Phobius"/>
    </source>
</evidence>
<dbReference type="PANTHER" id="PTHR46279:SF9">
    <property type="entry name" value="OS01G0116300 PROTEIN"/>
    <property type="match status" value="1"/>
</dbReference>
<evidence type="ECO:0000256" key="5">
    <source>
        <dbReference type="ARBA" id="ARBA00022679"/>
    </source>
</evidence>
<evidence type="ECO:0000256" key="11">
    <source>
        <dbReference type="ARBA" id="ARBA00022989"/>
    </source>
</evidence>
<keyword evidence="18" id="KW-1185">Reference proteome</keyword>
<keyword evidence="6 15" id="KW-0812">Transmembrane</keyword>
<dbReference type="CDD" id="cd16461">
    <property type="entry name" value="RING-H2_EL5-like"/>
    <property type="match status" value="1"/>
</dbReference>
<protein>
    <recommendedName>
        <fullName evidence="4">RING-type E3 ubiquitin transferase</fullName>
        <ecNumber evidence="4">2.3.2.27</ecNumber>
    </recommendedName>
</protein>
<dbReference type="InterPro" id="IPR001841">
    <property type="entry name" value="Znf_RING"/>
</dbReference>
<evidence type="ECO:0000256" key="7">
    <source>
        <dbReference type="ARBA" id="ARBA00022723"/>
    </source>
</evidence>
<dbReference type="EC" id="2.3.2.27" evidence="4"/>
<dbReference type="GO" id="GO:0008270">
    <property type="term" value="F:zinc ion binding"/>
    <property type="evidence" value="ECO:0007669"/>
    <property type="project" value="UniProtKB-KW"/>
</dbReference>
<evidence type="ECO:0000256" key="1">
    <source>
        <dbReference type="ARBA" id="ARBA00000900"/>
    </source>
</evidence>
<dbReference type="InterPro" id="IPR013083">
    <property type="entry name" value="Znf_RING/FYVE/PHD"/>
</dbReference>
<sequence>MDYSFYNCPSDYAFYPYYSGYSTTHISCLSSSKHTVIKKFLISIGIIIPILFGSVMYCTSCCGLYSDSQYVSYSDSQYVSSSGAVQTTPRSVITTTGLGGSAIKSFPMVVLGESGRLPDPNINTCAICLSKYQPKETLKTLPVCNHCFHADCIDAWLRLKSTCPVCRKSPVP</sequence>
<keyword evidence="12 15" id="KW-0472">Membrane</keyword>
<dbReference type="InterPro" id="IPR046948">
    <property type="entry name" value="ATL20-22-like"/>
</dbReference>
<evidence type="ECO:0000256" key="9">
    <source>
        <dbReference type="ARBA" id="ARBA00022786"/>
    </source>
</evidence>
<comment type="similarity">
    <text evidence="13">Belongs to the RING-type zinc finger family. ATL subfamily.</text>
</comment>
<keyword evidence="10" id="KW-0862">Zinc</keyword>
<evidence type="ECO:0000313" key="17">
    <source>
        <dbReference type="EMBL" id="MCL7030119.1"/>
    </source>
</evidence>
<dbReference type="PANTHER" id="PTHR46279">
    <property type="entry name" value="RING/U-BOX SUPERFAMILY PROTEIN"/>
    <property type="match status" value="1"/>
</dbReference>
<dbReference type="AlphaFoldDB" id="A0AA41S621"/>
<evidence type="ECO:0000256" key="3">
    <source>
        <dbReference type="ARBA" id="ARBA00004906"/>
    </source>
</evidence>
<evidence type="ECO:0000256" key="6">
    <source>
        <dbReference type="ARBA" id="ARBA00022692"/>
    </source>
</evidence>
<name>A0AA41S621_PAPNU</name>
<comment type="subcellular location">
    <subcellularLocation>
        <location evidence="2">Membrane</location>
        <topology evidence="2">Single-pass membrane protein</topology>
    </subcellularLocation>
</comment>
<dbReference type="SMART" id="SM00184">
    <property type="entry name" value="RING"/>
    <property type="match status" value="1"/>
</dbReference>
<gene>
    <name evidence="17" type="ORF">MKW94_005679</name>
</gene>
<keyword evidence="5" id="KW-0808">Transferase</keyword>
<dbReference type="Gene3D" id="3.30.40.10">
    <property type="entry name" value="Zinc/RING finger domain, C3HC4 (zinc finger)"/>
    <property type="match status" value="1"/>
</dbReference>
<dbReference type="GO" id="GO:0016020">
    <property type="term" value="C:membrane"/>
    <property type="evidence" value="ECO:0007669"/>
    <property type="project" value="UniProtKB-SubCell"/>
</dbReference>
<comment type="caution">
    <text evidence="17">The sequence shown here is derived from an EMBL/GenBank/DDBJ whole genome shotgun (WGS) entry which is preliminary data.</text>
</comment>
<dbReference type="PROSITE" id="PS50089">
    <property type="entry name" value="ZF_RING_2"/>
    <property type="match status" value="1"/>
</dbReference>
<dbReference type="Pfam" id="PF13639">
    <property type="entry name" value="zf-RING_2"/>
    <property type="match status" value="1"/>
</dbReference>
<accession>A0AA41S621</accession>
<organism evidence="17 18">
    <name type="scientific">Papaver nudicaule</name>
    <name type="common">Iceland poppy</name>
    <dbReference type="NCBI Taxonomy" id="74823"/>
    <lineage>
        <taxon>Eukaryota</taxon>
        <taxon>Viridiplantae</taxon>
        <taxon>Streptophyta</taxon>
        <taxon>Embryophyta</taxon>
        <taxon>Tracheophyta</taxon>
        <taxon>Spermatophyta</taxon>
        <taxon>Magnoliopsida</taxon>
        <taxon>Ranunculales</taxon>
        <taxon>Papaveraceae</taxon>
        <taxon>Papaveroideae</taxon>
        <taxon>Papaver</taxon>
    </lineage>
</organism>
<reference evidence="17" key="1">
    <citation type="submission" date="2022-03" db="EMBL/GenBank/DDBJ databases">
        <title>A functionally conserved STORR gene fusion in Papaver species that diverged 16.8 million years ago.</title>
        <authorList>
            <person name="Catania T."/>
        </authorList>
    </citation>
    <scope>NUCLEOTIDE SEQUENCE</scope>
    <source>
        <strain evidence="17">S-191538</strain>
    </source>
</reference>
<dbReference type="SUPFAM" id="SSF57850">
    <property type="entry name" value="RING/U-box"/>
    <property type="match status" value="1"/>
</dbReference>
<dbReference type="Proteomes" id="UP001177140">
    <property type="component" value="Unassembled WGS sequence"/>
</dbReference>